<dbReference type="AlphaFoldDB" id="A0A9R1IAC4"/>
<sequence length="80" mass="8763">MDCTVRARVRSPSPAVSRFSGEGRRRQASRVSFRRMASATPVEEPAAAAVAEAEPRPSGASFIRHHLRSLAAYQPILPFE</sequence>
<reference evidence="2" key="1">
    <citation type="journal article" date="2017" name="Gigascience">
        <title>The first near-complete assembly of the hexaploid bread wheat genome, Triticum aestivum.</title>
        <authorList>
            <person name="Zimin A.V."/>
            <person name="Puiu D."/>
            <person name="Hall R."/>
            <person name="Kingan S."/>
            <person name="Clavijo B.J."/>
            <person name="Salzberg S.L."/>
        </authorList>
    </citation>
    <scope>NUCLEOTIDE SEQUENCE</scope>
    <source>
        <tissue evidence="2">Leaf</tissue>
    </source>
</reference>
<feature type="region of interest" description="Disordered" evidence="1">
    <location>
        <begin position="1"/>
        <end position="37"/>
    </location>
</feature>
<dbReference type="EMBL" id="CM022226">
    <property type="protein sequence ID" value="KAF7079988.1"/>
    <property type="molecule type" value="Genomic_DNA"/>
</dbReference>
<reference evidence="2" key="2">
    <citation type="submission" date="2020-03" db="EMBL/GenBank/DDBJ databases">
        <title>The second near-complete assembly of the hexaploid bread wheat (Triticum aestivum) genome.</title>
        <authorList>
            <person name="Zimin A.V."/>
            <person name="Puiu D."/>
            <person name="Shumante A."/>
            <person name="Alonge M."/>
            <person name="Salzberg S.L."/>
        </authorList>
    </citation>
    <scope>NUCLEOTIDE SEQUENCE</scope>
    <source>
        <tissue evidence="2">Leaf</tissue>
    </source>
</reference>
<accession>A0A9R1IAC4</accession>
<evidence type="ECO:0000313" key="2">
    <source>
        <dbReference type="EMBL" id="KAF7079988.1"/>
    </source>
</evidence>
<comment type="caution">
    <text evidence="2">The sequence shown here is derived from an EMBL/GenBank/DDBJ whole genome shotgun (WGS) entry which is preliminary data.</text>
</comment>
<organism evidence="2">
    <name type="scientific">Triticum aestivum</name>
    <name type="common">Wheat</name>
    <dbReference type="NCBI Taxonomy" id="4565"/>
    <lineage>
        <taxon>Eukaryota</taxon>
        <taxon>Viridiplantae</taxon>
        <taxon>Streptophyta</taxon>
        <taxon>Embryophyta</taxon>
        <taxon>Tracheophyta</taxon>
        <taxon>Spermatophyta</taxon>
        <taxon>Magnoliopsida</taxon>
        <taxon>Liliopsida</taxon>
        <taxon>Poales</taxon>
        <taxon>Poaceae</taxon>
        <taxon>BOP clade</taxon>
        <taxon>Pooideae</taxon>
        <taxon>Triticodae</taxon>
        <taxon>Triticeae</taxon>
        <taxon>Triticinae</taxon>
        <taxon>Triticum</taxon>
    </lineage>
</organism>
<evidence type="ECO:0000256" key="1">
    <source>
        <dbReference type="SAM" id="MobiDB-lite"/>
    </source>
</evidence>
<name>A0A9R1IAC4_WHEAT</name>
<protein>
    <submittedName>
        <fullName evidence="2">Uncharacterized protein</fullName>
    </submittedName>
</protein>
<feature type="non-terminal residue" evidence="2">
    <location>
        <position position="80"/>
    </location>
</feature>
<gene>
    <name evidence="2" type="ORF">CFC21_084144</name>
</gene>
<dbReference type="Proteomes" id="UP000815260">
    <property type="component" value="Chromosome 6A"/>
</dbReference>
<proteinExistence type="predicted"/>